<dbReference type="Proteomes" id="UP001150904">
    <property type="component" value="Unassembled WGS sequence"/>
</dbReference>
<comment type="caution">
    <text evidence="3">The sequence shown here is derived from an EMBL/GenBank/DDBJ whole genome shotgun (WGS) entry which is preliminary data.</text>
</comment>
<sequence>MRFDFVYALFVATAVAIPFGVSKTGIEVPATSSKPMSMPTKRATPTAHATPSASASASGGMEKPMKAEKLMMLF</sequence>
<dbReference type="RefSeq" id="XP_058303100.1">
    <property type="nucleotide sequence ID" value="XM_058456201.1"/>
</dbReference>
<dbReference type="OrthoDB" id="4364625at2759"/>
<feature type="chain" id="PRO_5040825924" evidence="2">
    <location>
        <begin position="17"/>
        <end position="74"/>
    </location>
</feature>
<dbReference type="AlphaFoldDB" id="A0A9W9J4D0"/>
<organism evidence="3 4">
    <name type="scientific">Penicillium cinerascens</name>
    <dbReference type="NCBI Taxonomy" id="70096"/>
    <lineage>
        <taxon>Eukaryota</taxon>
        <taxon>Fungi</taxon>
        <taxon>Dikarya</taxon>
        <taxon>Ascomycota</taxon>
        <taxon>Pezizomycotina</taxon>
        <taxon>Eurotiomycetes</taxon>
        <taxon>Eurotiomycetidae</taxon>
        <taxon>Eurotiales</taxon>
        <taxon>Aspergillaceae</taxon>
        <taxon>Penicillium</taxon>
    </lineage>
</organism>
<reference evidence="3" key="1">
    <citation type="submission" date="2022-12" db="EMBL/GenBank/DDBJ databases">
        <authorList>
            <person name="Petersen C."/>
        </authorList>
    </citation>
    <scope>NUCLEOTIDE SEQUENCE</scope>
    <source>
        <strain evidence="3">IBT 15544</strain>
    </source>
</reference>
<feature type="compositionally biased region" description="Low complexity" evidence="1">
    <location>
        <begin position="43"/>
        <end position="58"/>
    </location>
</feature>
<evidence type="ECO:0000313" key="4">
    <source>
        <dbReference type="Proteomes" id="UP001150904"/>
    </source>
</evidence>
<feature type="region of interest" description="Disordered" evidence="1">
    <location>
        <begin position="30"/>
        <end position="62"/>
    </location>
</feature>
<keyword evidence="2" id="KW-0732">Signal</keyword>
<protein>
    <submittedName>
        <fullName evidence="3">Uncharacterized protein</fullName>
    </submittedName>
</protein>
<keyword evidence="4" id="KW-1185">Reference proteome</keyword>
<dbReference type="EMBL" id="JAPQKR010000016">
    <property type="protein sequence ID" value="KAJ5190160.1"/>
    <property type="molecule type" value="Genomic_DNA"/>
</dbReference>
<proteinExistence type="predicted"/>
<gene>
    <name evidence="3" type="ORF">N7498_009145</name>
</gene>
<accession>A0A9W9J4D0</accession>
<feature type="signal peptide" evidence="2">
    <location>
        <begin position="1"/>
        <end position="16"/>
    </location>
</feature>
<name>A0A9W9J4D0_9EURO</name>
<dbReference type="GeneID" id="83183502"/>
<reference evidence="3" key="2">
    <citation type="journal article" date="2023" name="IMA Fungus">
        <title>Comparative genomic study of the Penicillium genus elucidates a diverse pangenome and 15 lateral gene transfer events.</title>
        <authorList>
            <person name="Petersen C."/>
            <person name="Sorensen T."/>
            <person name="Nielsen M.R."/>
            <person name="Sondergaard T.E."/>
            <person name="Sorensen J.L."/>
            <person name="Fitzpatrick D.A."/>
            <person name="Frisvad J.C."/>
            <person name="Nielsen K.L."/>
        </authorList>
    </citation>
    <scope>NUCLEOTIDE SEQUENCE</scope>
    <source>
        <strain evidence="3">IBT 15544</strain>
    </source>
</reference>
<evidence type="ECO:0000313" key="3">
    <source>
        <dbReference type="EMBL" id="KAJ5190160.1"/>
    </source>
</evidence>
<evidence type="ECO:0000256" key="2">
    <source>
        <dbReference type="SAM" id="SignalP"/>
    </source>
</evidence>
<evidence type="ECO:0000256" key="1">
    <source>
        <dbReference type="SAM" id="MobiDB-lite"/>
    </source>
</evidence>